<keyword evidence="3" id="KW-0238">DNA-binding</keyword>
<sequence length="333" mass="35376">MAGQSPLRGVPGTSLLRGLSASSANRNVNGPAGIMSGMKLHQLRYFAVLAEELHFGRAAERLAITQPPLSSGIKALEEELGVRLFERTSKYVALTPAGHAYLAEVRMVLDHVARAGETARAVAAGLQGRLDIGFTGSMVYRDMPRIVRAFGERAPGIDVQLRELSSSEQIDALLHRQLHAGFINTAAVPPGLLCRPLAADHFVCCLPQGHALAHGASVALPALEQESFVMFARDVAPANHDNVIALFQRAGIHPRTRHAARQWLTVVSLVALGMGVALVPASLAQAGVQGVCFLPIAGLHHPTVGVLAWHEGTDAPALRVFLESAEPFLQSGP</sequence>
<dbReference type="PRINTS" id="PR00039">
    <property type="entry name" value="HTHLYSR"/>
</dbReference>
<evidence type="ECO:0000256" key="3">
    <source>
        <dbReference type="ARBA" id="ARBA00023125"/>
    </source>
</evidence>
<dbReference type="InterPro" id="IPR000847">
    <property type="entry name" value="LysR_HTH_N"/>
</dbReference>
<organism evidence="6 7">
    <name type="scientific">Alicycliphilus denitrificans</name>
    <dbReference type="NCBI Taxonomy" id="179636"/>
    <lineage>
        <taxon>Bacteria</taxon>
        <taxon>Pseudomonadati</taxon>
        <taxon>Pseudomonadota</taxon>
        <taxon>Betaproteobacteria</taxon>
        <taxon>Burkholderiales</taxon>
        <taxon>Comamonadaceae</taxon>
        <taxon>Alicycliphilus</taxon>
    </lineage>
</organism>
<evidence type="ECO:0000256" key="1">
    <source>
        <dbReference type="ARBA" id="ARBA00009437"/>
    </source>
</evidence>
<dbReference type="Proteomes" id="UP000500755">
    <property type="component" value="Chromosome"/>
</dbReference>
<dbReference type="PANTHER" id="PTHR30346:SF0">
    <property type="entry name" value="HCA OPERON TRANSCRIPTIONAL ACTIVATOR HCAR"/>
    <property type="match status" value="1"/>
</dbReference>
<gene>
    <name evidence="6" type="ORF">HF896_00800</name>
</gene>
<evidence type="ECO:0000256" key="4">
    <source>
        <dbReference type="ARBA" id="ARBA00023163"/>
    </source>
</evidence>
<keyword evidence="2" id="KW-0805">Transcription regulation</keyword>
<evidence type="ECO:0000256" key="2">
    <source>
        <dbReference type="ARBA" id="ARBA00023015"/>
    </source>
</evidence>
<dbReference type="FunFam" id="1.10.10.10:FF:000001">
    <property type="entry name" value="LysR family transcriptional regulator"/>
    <property type="match status" value="1"/>
</dbReference>
<dbReference type="SUPFAM" id="SSF53850">
    <property type="entry name" value="Periplasmic binding protein-like II"/>
    <property type="match status" value="1"/>
</dbReference>
<dbReference type="InterPro" id="IPR036388">
    <property type="entry name" value="WH-like_DNA-bd_sf"/>
</dbReference>
<accession>A0A858ZNT5</accession>
<dbReference type="OMA" id="AWNSAFI"/>
<dbReference type="PANTHER" id="PTHR30346">
    <property type="entry name" value="TRANSCRIPTIONAL DUAL REGULATOR HCAR-RELATED"/>
    <property type="match status" value="1"/>
</dbReference>
<keyword evidence="4" id="KW-0804">Transcription</keyword>
<name>A0A858ZNT5_9BURK</name>
<dbReference type="GO" id="GO:0003700">
    <property type="term" value="F:DNA-binding transcription factor activity"/>
    <property type="evidence" value="ECO:0007669"/>
    <property type="project" value="InterPro"/>
</dbReference>
<dbReference type="AlphaFoldDB" id="A0A858ZNT5"/>
<dbReference type="PROSITE" id="PS50931">
    <property type="entry name" value="HTH_LYSR"/>
    <property type="match status" value="1"/>
</dbReference>
<dbReference type="Gene3D" id="3.40.190.10">
    <property type="entry name" value="Periplasmic binding protein-like II"/>
    <property type="match status" value="2"/>
</dbReference>
<dbReference type="Pfam" id="PF00126">
    <property type="entry name" value="HTH_1"/>
    <property type="match status" value="1"/>
</dbReference>
<evidence type="ECO:0000313" key="6">
    <source>
        <dbReference type="EMBL" id="QKD42231.1"/>
    </source>
</evidence>
<proteinExistence type="inferred from homology"/>
<reference evidence="6 7" key="1">
    <citation type="submission" date="2020-05" db="EMBL/GenBank/DDBJ databases">
        <title>Complete genome sequence of Alicycliphilus denitrificans DP3.</title>
        <authorList>
            <person name="Chen X."/>
        </authorList>
    </citation>
    <scope>NUCLEOTIDE SEQUENCE [LARGE SCALE GENOMIC DNA]</scope>
    <source>
        <strain evidence="6 7">DP3</strain>
    </source>
</reference>
<dbReference type="InterPro" id="IPR005119">
    <property type="entry name" value="LysR_subst-bd"/>
</dbReference>
<dbReference type="GO" id="GO:0003677">
    <property type="term" value="F:DNA binding"/>
    <property type="evidence" value="ECO:0007669"/>
    <property type="project" value="UniProtKB-KW"/>
</dbReference>
<dbReference type="CDD" id="cd08448">
    <property type="entry name" value="PBP2_LTTR_aromatics_like_2"/>
    <property type="match status" value="1"/>
</dbReference>
<evidence type="ECO:0000313" key="7">
    <source>
        <dbReference type="Proteomes" id="UP000500755"/>
    </source>
</evidence>
<dbReference type="InterPro" id="IPR036390">
    <property type="entry name" value="WH_DNA-bd_sf"/>
</dbReference>
<protein>
    <submittedName>
        <fullName evidence="6">LysR family transcriptional regulator</fullName>
    </submittedName>
</protein>
<dbReference type="Pfam" id="PF03466">
    <property type="entry name" value="LysR_substrate"/>
    <property type="match status" value="1"/>
</dbReference>
<feature type="domain" description="HTH lysR-type" evidence="5">
    <location>
        <begin position="38"/>
        <end position="95"/>
    </location>
</feature>
<dbReference type="Gene3D" id="1.10.10.10">
    <property type="entry name" value="Winged helix-like DNA-binding domain superfamily/Winged helix DNA-binding domain"/>
    <property type="match status" value="1"/>
</dbReference>
<dbReference type="GO" id="GO:0032993">
    <property type="term" value="C:protein-DNA complex"/>
    <property type="evidence" value="ECO:0007669"/>
    <property type="project" value="TreeGrafter"/>
</dbReference>
<comment type="similarity">
    <text evidence="1">Belongs to the LysR transcriptional regulatory family.</text>
</comment>
<dbReference type="EMBL" id="CP051298">
    <property type="protein sequence ID" value="QKD42231.1"/>
    <property type="molecule type" value="Genomic_DNA"/>
</dbReference>
<evidence type="ECO:0000259" key="5">
    <source>
        <dbReference type="PROSITE" id="PS50931"/>
    </source>
</evidence>
<dbReference type="SUPFAM" id="SSF46785">
    <property type="entry name" value="Winged helix' DNA-binding domain"/>
    <property type="match status" value="1"/>
</dbReference>